<organism evidence="1 2">
    <name type="scientific">Camellia lanceoleosa</name>
    <dbReference type="NCBI Taxonomy" id="1840588"/>
    <lineage>
        <taxon>Eukaryota</taxon>
        <taxon>Viridiplantae</taxon>
        <taxon>Streptophyta</taxon>
        <taxon>Embryophyta</taxon>
        <taxon>Tracheophyta</taxon>
        <taxon>Spermatophyta</taxon>
        <taxon>Magnoliopsida</taxon>
        <taxon>eudicotyledons</taxon>
        <taxon>Gunneridae</taxon>
        <taxon>Pentapetalae</taxon>
        <taxon>asterids</taxon>
        <taxon>Ericales</taxon>
        <taxon>Theaceae</taxon>
        <taxon>Camellia</taxon>
    </lineage>
</organism>
<name>A0ACC0GQQ6_9ERIC</name>
<gene>
    <name evidence="1" type="ORF">LOK49_LG08G02877</name>
</gene>
<accession>A0ACC0GQQ6</accession>
<proteinExistence type="predicted"/>
<evidence type="ECO:0000313" key="2">
    <source>
        <dbReference type="Proteomes" id="UP001060215"/>
    </source>
</evidence>
<keyword evidence="2" id="KW-1185">Reference proteome</keyword>
<reference evidence="1 2" key="1">
    <citation type="journal article" date="2022" name="Plant J.">
        <title>Chromosome-level genome of Camellia lanceoleosa provides a valuable resource for understanding genome evolution and self-incompatibility.</title>
        <authorList>
            <person name="Gong W."/>
            <person name="Xiao S."/>
            <person name="Wang L."/>
            <person name="Liao Z."/>
            <person name="Chang Y."/>
            <person name="Mo W."/>
            <person name="Hu G."/>
            <person name="Li W."/>
            <person name="Zhao G."/>
            <person name="Zhu H."/>
            <person name="Hu X."/>
            <person name="Ji K."/>
            <person name="Xiang X."/>
            <person name="Song Q."/>
            <person name="Yuan D."/>
            <person name="Jin S."/>
            <person name="Zhang L."/>
        </authorList>
    </citation>
    <scope>NUCLEOTIDE SEQUENCE [LARGE SCALE GENOMIC DNA]</scope>
    <source>
        <strain evidence="1">SQ_2022a</strain>
    </source>
</reference>
<evidence type="ECO:0000313" key="1">
    <source>
        <dbReference type="EMBL" id="KAI8002421.1"/>
    </source>
</evidence>
<dbReference type="EMBL" id="CM045766">
    <property type="protein sequence ID" value="KAI8002421.1"/>
    <property type="molecule type" value="Genomic_DNA"/>
</dbReference>
<protein>
    <submittedName>
        <fullName evidence="1">Uncharacterized protein</fullName>
    </submittedName>
</protein>
<comment type="caution">
    <text evidence="1">The sequence shown here is derived from an EMBL/GenBank/DDBJ whole genome shotgun (WGS) entry which is preliminary data.</text>
</comment>
<dbReference type="Proteomes" id="UP001060215">
    <property type="component" value="Chromosome 9"/>
</dbReference>
<sequence>MDDNNNNNYRLKRQRTLADVRDSGRRERWRQHKALLYSLDSTASAPPIKHNQMGSTTSDRNRRNPSFIIFSDDEDDDDTKKLAKPEPKKQELEPEPSQPYHYMAHVPDDIMSAILPRIPWKSISRLQCVSLYWYGLLKSKSPSLPIYSLCSKEPELLAGIFYQKFSAIKPGIYSNQGNFNAEKDMKVKFFTFGSQKEQVDELIERGLYAVDETMP</sequence>